<name>A0AAD3NQ15_CRYJA</name>
<keyword evidence="1" id="KW-0732">Signal</keyword>
<proteinExistence type="predicted"/>
<accession>A0AAD3NQ15</accession>
<dbReference type="Proteomes" id="UP001234787">
    <property type="component" value="Unassembled WGS sequence"/>
</dbReference>
<evidence type="ECO:0000256" key="1">
    <source>
        <dbReference type="SAM" id="SignalP"/>
    </source>
</evidence>
<gene>
    <name evidence="2" type="ORF">SUGI_1227650</name>
</gene>
<evidence type="ECO:0000313" key="2">
    <source>
        <dbReference type="EMBL" id="GLJ56550.1"/>
    </source>
</evidence>
<protein>
    <recommendedName>
        <fullName evidence="4">Secreted protein</fullName>
    </recommendedName>
</protein>
<organism evidence="2 3">
    <name type="scientific">Cryptomeria japonica</name>
    <name type="common">Japanese cedar</name>
    <name type="synonym">Cupressus japonica</name>
    <dbReference type="NCBI Taxonomy" id="3369"/>
    <lineage>
        <taxon>Eukaryota</taxon>
        <taxon>Viridiplantae</taxon>
        <taxon>Streptophyta</taxon>
        <taxon>Embryophyta</taxon>
        <taxon>Tracheophyta</taxon>
        <taxon>Spermatophyta</taxon>
        <taxon>Pinopsida</taxon>
        <taxon>Pinidae</taxon>
        <taxon>Conifers II</taxon>
        <taxon>Cupressales</taxon>
        <taxon>Cupressaceae</taxon>
        <taxon>Cryptomeria</taxon>
    </lineage>
</organism>
<sequence length="114" mass="12847">MLAYFLLLTLTRLSLDFLRRLLSRSKYLPEGRAIFRCVIDEGALTCVMSLACWKALGSLEIVPSTTMLKAFYGHSFKPHGIIPSSPSVSPSLSDADKRLRTFLPSRIWRKPFIG</sequence>
<dbReference type="EMBL" id="BSEH01000022">
    <property type="protein sequence ID" value="GLJ56550.1"/>
    <property type="molecule type" value="Genomic_DNA"/>
</dbReference>
<evidence type="ECO:0008006" key="4">
    <source>
        <dbReference type="Google" id="ProtNLM"/>
    </source>
</evidence>
<evidence type="ECO:0000313" key="3">
    <source>
        <dbReference type="Proteomes" id="UP001234787"/>
    </source>
</evidence>
<feature type="chain" id="PRO_5041956160" description="Secreted protein" evidence="1">
    <location>
        <begin position="17"/>
        <end position="114"/>
    </location>
</feature>
<feature type="signal peptide" evidence="1">
    <location>
        <begin position="1"/>
        <end position="16"/>
    </location>
</feature>
<keyword evidence="3" id="KW-1185">Reference proteome</keyword>
<comment type="caution">
    <text evidence="2">The sequence shown here is derived from an EMBL/GenBank/DDBJ whole genome shotgun (WGS) entry which is preliminary data.</text>
</comment>
<reference evidence="2" key="1">
    <citation type="submission" date="2022-12" db="EMBL/GenBank/DDBJ databases">
        <title>Chromosome-Level Genome Assembly of Japanese Cedar (Cryptomeriajaponica D. Don).</title>
        <authorList>
            <person name="Fujino T."/>
            <person name="Yamaguchi K."/>
            <person name="Yokoyama T."/>
            <person name="Hamanaka T."/>
            <person name="Harazono Y."/>
            <person name="Kamada H."/>
            <person name="Kobayashi W."/>
            <person name="Ujino-Ihara T."/>
            <person name="Uchiyama K."/>
            <person name="Matsumoto A."/>
            <person name="Izuno A."/>
            <person name="Tsumura Y."/>
            <person name="Toyoda A."/>
            <person name="Shigenobu S."/>
            <person name="Moriguchi Y."/>
            <person name="Ueno S."/>
            <person name="Kasahara M."/>
        </authorList>
    </citation>
    <scope>NUCLEOTIDE SEQUENCE</scope>
</reference>
<dbReference type="AlphaFoldDB" id="A0AAD3NQ15"/>